<dbReference type="AlphaFoldDB" id="A0A3B7MRD5"/>
<evidence type="ECO:0000313" key="3">
    <source>
        <dbReference type="EMBL" id="AXY75536.1"/>
    </source>
</evidence>
<protein>
    <recommendedName>
        <fullName evidence="2">Signal transduction histidine kinase internal region domain-containing protein</fullName>
    </recommendedName>
</protein>
<dbReference type="InterPro" id="IPR050640">
    <property type="entry name" value="Bact_2-comp_sensor_kinase"/>
</dbReference>
<dbReference type="RefSeq" id="WP_119051417.1">
    <property type="nucleotide sequence ID" value="NZ_CP032157.1"/>
</dbReference>
<organism evidence="3 4">
    <name type="scientific">Paraflavitalea soli</name>
    <dbReference type="NCBI Taxonomy" id="2315862"/>
    <lineage>
        <taxon>Bacteria</taxon>
        <taxon>Pseudomonadati</taxon>
        <taxon>Bacteroidota</taxon>
        <taxon>Chitinophagia</taxon>
        <taxon>Chitinophagales</taxon>
        <taxon>Chitinophagaceae</taxon>
        <taxon>Paraflavitalea</taxon>
    </lineage>
</organism>
<dbReference type="InterPro" id="IPR010559">
    <property type="entry name" value="Sig_transdc_His_kin_internal"/>
</dbReference>
<reference evidence="3 4" key="1">
    <citation type="submission" date="2018-09" db="EMBL/GenBank/DDBJ databases">
        <title>Genome sequencing of strain 6GH32-13.</title>
        <authorList>
            <person name="Weon H.-Y."/>
            <person name="Heo J."/>
            <person name="Kwon S.-W."/>
        </authorList>
    </citation>
    <scope>NUCLEOTIDE SEQUENCE [LARGE SCALE GENOMIC DNA]</scope>
    <source>
        <strain evidence="3 4">5GH32-13</strain>
    </source>
</reference>
<dbReference type="GO" id="GO:0000155">
    <property type="term" value="F:phosphorelay sensor kinase activity"/>
    <property type="evidence" value="ECO:0007669"/>
    <property type="project" value="InterPro"/>
</dbReference>
<dbReference type="PANTHER" id="PTHR34220:SF7">
    <property type="entry name" value="SENSOR HISTIDINE KINASE YPDA"/>
    <property type="match status" value="1"/>
</dbReference>
<feature type="transmembrane region" description="Helical" evidence="1">
    <location>
        <begin position="108"/>
        <end position="130"/>
    </location>
</feature>
<dbReference type="GO" id="GO:0016020">
    <property type="term" value="C:membrane"/>
    <property type="evidence" value="ECO:0007669"/>
    <property type="project" value="InterPro"/>
</dbReference>
<dbReference type="Proteomes" id="UP000263900">
    <property type="component" value="Chromosome"/>
</dbReference>
<feature type="transmembrane region" description="Helical" evidence="1">
    <location>
        <begin position="70"/>
        <end position="88"/>
    </location>
</feature>
<dbReference type="KEGG" id="pseg:D3H65_16805"/>
<dbReference type="OrthoDB" id="9809908at2"/>
<proteinExistence type="predicted"/>
<name>A0A3B7MRD5_9BACT</name>
<evidence type="ECO:0000259" key="2">
    <source>
        <dbReference type="Pfam" id="PF06580"/>
    </source>
</evidence>
<dbReference type="Pfam" id="PF06580">
    <property type="entry name" value="His_kinase"/>
    <property type="match status" value="1"/>
</dbReference>
<accession>A0A3B7MRD5</accession>
<keyword evidence="4" id="KW-1185">Reference proteome</keyword>
<dbReference type="EMBL" id="CP032157">
    <property type="protein sequence ID" value="AXY75536.1"/>
    <property type="molecule type" value="Genomic_DNA"/>
</dbReference>
<keyword evidence="1" id="KW-1133">Transmembrane helix</keyword>
<keyword evidence="1" id="KW-0472">Membrane</keyword>
<feature type="transmembrane region" description="Helical" evidence="1">
    <location>
        <begin position="35"/>
        <end position="58"/>
    </location>
</feature>
<gene>
    <name evidence="3" type="ORF">D3H65_16805</name>
</gene>
<evidence type="ECO:0000313" key="4">
    <source>
        <dbReference type="Proteomes" id="UP000263900"/>
    </source>
</evidence>
<feature type="domain" description="Signal transduction histidine kinase internal region" evidence="2">
    <location>
        <begin position="153"/>
        <end position="231"/>
    </location>
</feature>
<evidence type="ECO:0000256" key="1">
    <source>
        <dbReference type="SAM" id="Phobius"/>
    </source>
</evidence>
<dbReference type="PANTHER" id="PTHR34220">
    <property type="entry name" value="SENSOR HISTIDINE KINASE YPDA"/>
    <property type="match status" value="1"/>
</dbReference>
<keyword evidence="1" id="KW-0812">Transmembrane</keyword>
<sequence>MKRLAGKYRLKEGLVIALFFPAALALSDSSGTNTVLHFVSSFLIIFSQWCMNFGLVDFRNRRLSTLYPRIILSYLFSVLIYICIGLLLDLTGKLLSTARGNWGHSFSSWFYICLTIWLFNTLILLIKHAFDSHAEKRDMVLENELLKRENLNAQHEALKQQVNPHFLFNSLTTLKSLTKYDPKQAIDFIGELAAVYRYMLQHQDKNIVTLGEELDFMRSYLYLLRIRFGEAISTEIQVPEIGLGHTMPPNTLQLLVENAVKHNSFSLKKPLCISVFMTGDYLAVKNNLQLKPGEPVSSRLGLTNISRRYVLLKGKDIIVQKDEYDFQVLLPIH</sequence>